<accession>A0A858ZUX2</accession>
<gene>
    <name evidence="1" type="ORF">HF896_14480</name>
</gene>
<dbReference type="InterPro" id="IPR045851">
    <property type="entry name" value="AMP-bd_C_sf"/>
</dbReference>
<protein>
    <submittedName>
        <fullName evidence="1">AMP-binding protein</fullName>
    </submittedName>
</protein>
<dbReference type="InterPro" id="IPR042099">
    <property type="entry name" value="ANL_N_sf"/>
</dbReference>
<name>A0A858ZUX2_9BURK</name>
<dbReference type="RefSeq" id="WP_013519701.1">
    <property type="nucleotide sequence ID" value="NZ_CP051298.1"/>
</dbReference>
<dbReference type="PANTHER" id="PTHR43845">
    <property type="entry name" value="BLR5969 PROTEIN"/>
    <property type="match status" value="1"/>
</dbReference>
<evidence type="ECO:0000313" key="2">
    <source>
        <dbReference type="Proteomes" id="UP000500755"/>
    </source>
</evidence>
<dbReference type="Gene3D" id="3.30.300.30">
    <property type="match status" value="1"/>
</dbReference>
<reference evidence="1 2" key="1">
    <citation type="submission" date="2020-05" db="EMBL/GenBank/DDBJ databases">
        <title>Complete genome sequence of Alicycliphilus denitrificans DP3.</title>
        <authorList>
            <person name="Chen X."/>
        </authorList>
    </citation>
    <scope>NUCLEOTIDE SEQUENCE [LARGE SCALE GENOMIC DNA]</scope>
    <source>
        <strain evidence="1 2">DP3</strain>
    </source>
</reference>
<dbReference type="AlphaFoldDB" id="A0A858ZUX2"/>
<organism evidence="1 2">
    <name type="scientific">Alicycliphilus denitrificans</name>
    <dbReference type="NCBI Taxonomy" id="179636"/>
    <lineage>
        <taxon>Bacteria</taxon>
        <taxon>Pseudomonadati</taxon>
        <taxon>Pseudomonadota</taxon>
        <taxon>Betaproteobacteria</taxon>
        <taxon>Burkholderiales</taxon>
        <taxon>Comamonadaceae</taxon>
        <taxon>Alicycliphilus</taxon>
    </lineage>
</organism>
<evidence type="ECO:0000313" key="1">
    <source>
        <dbReference type="EMBL" id="QKD44746.1"/>
    </source>
</evidence>
<dbReference type="Proteomes" id="UP000500755">
    <property type="component" value="Chromosome"/>
</dbReference>
<dbReference type="EMBL" id="CP051298">
    <property type="protein sequence ID" value="QKD44746.1"/>
    <property type="molecule type" value="Genomic_DNA"/>
</dbReference>
<proteinExistence type="predicted"/>
<dbReference type="Gene3D" id="3.40.50.12780">
    <property type="entry name" value="N-terminal domain of ligase-like"/>
    <property type="match status" value="1"/>
</dbReference>
<dbReference type="SUPFAM" id="SSF56801">
    <property type="entry name" value="Acetyl-CoA synthetase-like"/>
    <property type="match status" value="1"/>
</dbReference>
<sequence>MSANPETISFSAIETQPWDVLQRGQEVLLRQQLKYLVDHSDFYQAKMQAAGVDLASVLTLADLARVPFTYKQELRESLAAAPLLGLHRAAPMFEIVQIQASSGTTGSPAYVGLTRSDRAAWSEVTARGLFACGVRPHDLVLHAFSMSKGFVGGIPIYQGVTQIGAIDIPIGADGGADRLLIAARDARPRCIVGTPNFLLYLAGIAKDVVGLTASELGVERLIVGGEPGGGNPAIRAALEEAWGATCCELMGGTDLGCVYWAESDDQKGMYFVAPDHILVELVDPESLAPLSWTEGATGELVYTSLQRQASPVLRFRSGDHVTVTAMGGPGGRTTPAIRCFGRTDDMLIVRGVNIFPSAVQDIVSAMAPLVGGAVRVLADFEGHTTQGNLKLLVERALGQGAEADAQTARQVEMRVRNALSVKAEVHMVRHGFFAAPGAQKVALTLRQMPDING</sequence>
<dbReference type="PANTHER" id="PTHR43845:SF1">
    <property type="entry name" value="BLR5969 PROTEIN"/>
    <property type="match status" value="1"/>
</dbReference>